<name>A0ABM8E4P0_9HYPH</name>
<accession>A0ABM8E4P0</accession>
<feature type="chain" id="PRO_5045272354" description="Lipoprotein" evidence="1">
    <location>
        <begin position="30"/>
        <end position="164"/>
    </location>
</feature>
<organism evidence="2 3">
    <name type="scientific">Methylocystis iwaonis</name>
    <dbReference type="NCBI Taxonomy" id="2885079"/>
    <lineage>
        <taxon>Bacteria</taxon>
        <taxon>Pseudomonadati</taxon>
        <taxon>Pseudomonadota</taxon>
        <taxon>Alphaproteobacteria</taxon>
        <taxon>Hyphomicrobiales</taxon>
        <taxon>Methylocystaceae</taxon>
        <taxon>Methylocystis</taxon>
    </lineage>
</organism>
<dbReference type="Proteomes" id="UP001317629">
    <property type="component" value="Chromosome"/>
</dbReference>
<gene>
    <name evidence="2" type="ORF">SS37A_03450</name>
</gene>
<proteinExistence type="predicted"/>
<feature type="signal peptide" evidence="1">
    <location>
        <begin position="1"/>
        <end position="29"/>
    </location>
</feature>
<dbReference type="RefSeq" id="WP_281930039.1">
    <property type="nucleotide sequence ID" value="NZ_AP027142.1"/>
</dbReference>
<evidence type="ECO:0000256" key="1">
    <source>
        <dbReference type="SAM" id="SignalP"/>
    </source>
</evidence>
<dbReference type="EMBL" id="AP027142">
    <property type="protein sequence ID" value="BDV32816.1"/>
    <property type="molecule type" value="Genomic_DNA"/>
</dbReference>
<evidence type="ECO:0000313" key="2">
    <source>
        <dbReference type="EMBL" id="BDV32816.1"/>
    </source>
</evidence>
<keyword evidence="3" id="KW-1185">Reference proteome</keyword>
<keyword evidence="1" id="KW-0732">Signal</keyword>
<protein>
    <recommendedName>
        <fullName evidence="4">Lipoprotein</fullName>
    </recommendedName>
</protein>
<reference evidence="2 3" key="1">
    <citation type="journal article" date="2023" name="Int. J. Syst. Evol. Microbiol.">
        <title>Methylocystis iwaonis sp. nov., a type II methane-oxidizing bacterium from surface soil of a rice paddy field in Japan, and emended description of the genus Methylocystis (ex Whittenbury et al. 1970) Bowman et al. 1993.</title>
        <authorList>
            <person name="Kaise H."/>
            <person name="Sawadogo J.B."/>
            <person name="Alam M.S."/>
            <person name="Ueno C."/>
            <person name="Dianou D."/>
            <person name="Shinjo R."/>
            <person name="Asakawa S."/>
        </authorList>
    </citation>
    <scope>NUCLEOTIDE SEQUENCE [LARGE SCALE GENOMIC DNA]</scope>
    <source>
        <strain evidence="2 3">SS37A-Re</strain>
    </source>
</reference>
<evidence type="ECO:0000313" key="3">
    <source>
        <dbReference type="Proteomes" id="UP001317629"/>
    </source>
</evidence>
<evidence type="ECO:0008006" key="4">
    <source>
        <dbReference type="Google" id="ProtNLM"/>
    </source>
</evidence>
<sequence length="164" mass="18218">MRGAYLKFFARGFALALVAAPMAAGPAAAICWFGCGDPTEEHARKIFENLLPQHFDKPGKILEFKQTMSEALEMHATGEKGFEIFFNAKVQFPEGANLECKPDDAGKVKEGCSPSKHYVTAPRNSDPKGKQYVAPGETVVFDEEYRFYEDSNGWKGPDGKVYRQ</sequence>